<keyword evidence="3 8" id="KW-0472">Membrane</keyword>
<dbReference type="Gene3D" id="1.10.287.950">
    <property type="entry name" value="Methyl-accepting chemotaxis protein"/>
    <property type="match status" value="1"/>
</dbReference>
<dbReference type="SMART" id="SM00283">
    <property type="entry name" value="MA"/>
    <property type="match status" value="1"/>
</dbReference>
<dbReference type="InterPro" id="IPR003660">
    <property type="entry name" value="HAMP_dom"/>
</dbReference>
<dbReference type="GO" id="GO:0007165">
    <property type="term" value="P:signal transduction"/>
    <property type="evidence" value="ECO:0007669"/>
    <property type="project" value="UniProtKB-KW"/>
</dbReference>
<keyword evidence="7" id="KW-0175">Coiled coil</keyword>
<feature type="domain" description="Methyl-accepting transducer" evidence="9">
    <location>
        <begin position="255"/>
        <end position="498"/>
    </location>
</feature>
<sequence length="520" mass="56711">MRMTIGRKLLLSFTSVAVLIAVITVITYFNFISVKNAYSDLIDRRISVLNDLIEVKAMAAQQSSVLRGYLLTEEQRFLTDLPAIQESLSTLLPTLDERTNRDSLKKGILQLQELNKQYKTNSDLVLELFKTNKQAALQKAVEEVIPVGREMRELSTQLAQEQKAVIEQAKQENEVAINHSIELVVIISIVAVVLAIVFGLVITRIISAPIRLVAGALQRVANGHLSSEKLQVKNRDEIGDLVQSTNQMEDNLRQVIIEVQQTAMLVASSSEELAASAQETSSSTQQITSSIMEIAASTQQITSNTKMVNESARLATNRSNEGKTKLEEAIKQMQTIQGTVDNLAENIKELNVRSYEIESIVGVISDIAGQTNLLALNAAIEAARAGEHGRGFAVVADEVRKLAEQSANSAKQITALIKNIQTQTHETAVAMEKGMEEVETGIGVIMETGKHFADINASVQTVTSQVSEVLAATQEMSSGTEQVSASSEEQMAAMEEVASSSESLSKIGEQLQLVVSRFKI</sequence>
<keyword evidence="8" id="KW-0812">Transmembrane</keyword>
<feature type="transmembrane region" description="Helical" evidence="8">
    <location>
        <begin position="9"/>
        <end position="31"/>
    </location>
</feature>
<dbReference type="Proteomes" id="UP000717624">
    <property type="component" value="Unassembled WGS sequence"/>
</dbReference>
<keyword evidence="8" id="KW-1133">Transmembrane helix</keyword>
<evidence type="ECO:0000256" key="8">
    <source>
        <dbReference type="SAM" id="Phobius"/>
    </source>
</evidence>
<evidence type="ECO:0000256" key="3">
    <source>
        <dbReference type="ARBA" id="ARBA00023136"/>
    </source>
</evidence>
<dbReference type="Pfam" id="PF12729">
    <property type="entry name" value="4HB_MCP_1"/>
    <property type="match status" value="1"/>
</dbReference>
<comment type="caution">
    <text evidence="11">The sequence shown here is derived from an EMBL/GenBank/DDBJ whole genome shotgun (WGS) entry which is preliminary data.</text>
</comment>
<dbReference type="PANTHER" id="PTHR32089:SF112">
    <property type="entry name" value="LYSOZYME-LIKE PROTEIN-RELATED"/>
    <property type="match status" value="1"/>
</dbReference>
<name>A0A938XZK8_9BACL</name>
<comment type="similarity">
    <text evidence="5">Belongs to the methyl-accepting chemotaxis (MCP) protein family.</text>
</comment>
<dbReference type="FunFam" id="1.10.287.950:FF:000001">
    <property type="entry name" value="Methyl-accepting chemotaxis sensory transducer"/>
    <property type="match status" value="1"/>
</dbReference>
<feature type="coiled-coil region" evidence="7">
    <location>
        <begin position="326"/>
        <end position="353"/>
    </location>
</feature>
<proteinExistence type="inferred from homology"/>
<evidence type="ECO:0000256" key="7">
    <source>
        <dbReference type="SAM" id="Coils"/>
    </source>
</evidence>
<evidence type="ECO:0000256" key="2">
    <source>
        <dbReference type="ARBA" id="ARBA00022475"/>
    </source>
</evidence>
<dbReference type="PANTHER" id="PTHR32089">
    <property type="entry name" value="METHYL-ACCEPTING CHEMOTAXIS PROTEIN MCPB"/>
    <property type="match status" value="1"/>
</dbReference>
<evidence type="ECO:0000256" key="5">
    <source>
        <dbReference type="ARBA" id="ARBA00029447"/>
    </source>
</evidence>
<evidence type="ECO:0000259" key="9">
    <source>
        <dbReference type="PROSITE" id="PS50111"/>
    </source>
</evidence>
<dbReference type="EMBL" id="JAFBEB010000006">
    <property type="protein sequence ID" value="MBM7590651.1"/>
    <property type="molecule type" value="Genomic_DNA"/>
</dbReference>
<dbReference type="InterPro" id="IPR024478">
    <property type="entry name" value="HlyB_4HB_MCP"/>
</dbReference>
<dbReference type="Gene3D" id="6.10.340.10">
    <property type="match status" value="1"/>
</dbReference>
<gene>
    <name evidence="11" type="ORF">JOD01_002255</name>
</gene>
<protein>
    <submittedName>
        <fullName evidence="11">Methyl-accepting chemotaxis protein</fullName>
    </submittedName>
</protein>
<evidence type="ECO:0000256" key="1">
    <source>
        <dbReference type="ARBA" id="ARBA00004236"/>
    </source>
</evidence>
<dbReference type="SMART" id="SM00304">
    <property type="entry name" value="HAMP"/>
    <property type="match status" value="1"/>
</dbReference>
<dbReference type="GO" id="GO:0006935">
    <property type="term" value="P:chemotaxis"/>
    <property type="evidence" value="ECO:0007669"/>
    <property type="project" value="UniProtKB-ARBA"/>
</dbReference>
<comment type="subcellular location">
    <subcellularLocation>
        <location evidence="1">Cell membrane</location>
    </subcellularLocation>
</comment>
<dbReference type="GO" id="GO:0005886">
    <property type="term" value="C:plasma membrane"/>
    <property type="evidence" value="ECO:0007669"/>
    <property type="project" value="UniProtKB-SubCell"/>
</dbReference>
<dbReference type="SUPFAM" id="SSF58104">
    <property type="entry name" value="Methyl-accepting chemotaxis protein (MCP) signaling domain"/>
    <property type="match status" value="1"/>
</dbReference>
<keyword evidence="2" id="KW-1003">Cell membrane</keyword>
<accession>A0A938XZK8</accession>
<evidence type="ECO:0000256" key="6">
    <source>
        <dbReference type="PROSITE-ProRule" id="PRU00284"/>
    </source>
</evidence>
<evidence type="ECO:0000256" key="4">
    <source>
        <dbReference type="ARBA" id="ARBA00023224"/>
    </source>
</evidence>
<dbReference type="CDD" id="cd11386">
    <property type="entry name" value="MCP_signal"/>
    <property type="match status" value="1"/>
</dbReference>
<feature type="transmembrane region" description="Helical" evidence="8">
    <location>
        <begin position="183"/>
        <end position="202"/>
    </location>
</feature>
<evidence type="ECO:0000259" key="10">
    <source>
        <dbReference type="PROSITE" id="PS50885"/>
    </source>
</evidence>
<feature type="coiled-coil region" evidence="7">
    <location>
        <begin position="152"/>
        <end position="179"/>
    </location>
</feature>
<dbReference type="PROSITE" id="PS50111">
    <property type="entry name" value="CHEMOTAXIS_TRANSDUC_2"/>
    <property type="match status" value="1"/>
</dbReference>
<dbReference type="Pfam" id="PF00015">
    <property type="entry name" value="MCPsignal"/>
    <property type="match status" value="1"/>
</dbReference>
<feature type="domain" description="HAMP" evidence="10">
    <location>
        <begin position="204"/>
        <end position="257"/>
    </location>
</feature>
<dbReference type="InterPro" id="IPR004089">
    <property type="entry name" value="MCPsignal_dom"/>
</dbReference>
<keyword evidence="4 6" id="KW-0807">Transducer</keyword>
<evidence type="ECO:0000313" key="12">
    <source>
        <dbReference type="Proteomes" id="UP000717624"/>
    </source>
</evidence>
<evidence type="ECO:0000313" key="11">
    <source>
        <dbReference type="EMBL" id="MBM7590651.1"/>
    </source>
</evidence>
<dbReference type="CDD" id="cd06225">
    <property type="entry name" value="HAMP"/>
    <property type="match status" value="1"/>
</dbReference>
<dbReference type="PROSITE" id="PS50885">
    <property type="entry name" value="HAMP"/>
    <property type="match status" value="1"/>
</dbReference>
<dbReference type="AlphaFoldDB" id="A0A938XZK8"/>
<reference evidence="11" key="1">
    <citation type="submission" date="2021-01" db="EMBL/GenBank/DDBJ databases">
        <title>Genomic Encyclopedia of Type Strains, Phase IV (KMG-IV): sequencing the most valuable type-strain genomes for metagenomic binning, comparative biology and taxonomic classification.</title>
        <authorList>
            <person name="Goeker M."/>
        </authorList>
    </citation>
    <scope>NUCLEOTIDE SEQUENCE</scope>
    <source>
        <strain evidence="11">DSM 25523</strain>
    </source>
</reference>
<organism evidence="11 12">
    <name type="scientific">Brevibacillus fulvus</name>
    <dbReference type="NCBI Taxonomy" id="1125967"/>
    <lineage>
        <taxon>Bacteria</taxon>
        <taxon>Bacillati</taxon>
        <taxon>Bacillota</taxon>
        <taxon>Bacilli</taxon>
        <taxon>Bacillales</taxon>
        <taxon>Paenibacillaceae</taxon>
        <taxon>Brevibacillus</taxon>
    </lineage>
</organism>
<keyword evidence="12" id="KW-1185">Reference proteome</keyword>
<dbReference type="Pfam" id="PF00672">
    <property type="entry name" value="HAMP"/>
    <property type="match status" value="1"/>
</dbReference>